<dbReference type="SUPFAM" id="SSF103032">
    <property type="entry name" value="Hypothetical protein YwqG"/>
    <property type="match status" value="1"/>
</dbReference>
<dbReference type="PANTHER" id="PTHR36436:SF6">
    <property type="entry name" value="SLL5081 PROTEIN"/>
    <property type="match status" value="1"/>
</dbReference>
<organism evidence="1 2">
    <name type="scientific">Gemella sanguinis</name>
    <dbReference type="NCBI Taxonomy" id="84135"/>
    <lineage>
        <taxon>Bacteria</taxon>
        <taxon>Bacillati</taxon>
        <taxon>Bacillota</taxon>
        <taxon>Bacilli</taxon>
        <taxon>Bacillales</taxon>
        <taxon>Gemellaceae</taxon>
        <taxon>Gemella</taxon>
    </lineage>
</organism>
<dbReference type="Proteomes" id="UP000235670">
    <property type="component" value="Unassembled WGS sequence"/>
</dbReference>
<accession>A0A2N6SFY8</accession>
<name>A0A2N6SFY8_9BACL</name>
<sequence length="290" mass="33428">MGNEINLIQVEQFIKNFKSENSKEVITITTHPNKPVDITSSKFGGIFYLPKNTQIPTNNEDEQLTFLAQINCKELPENNIYPKEGIVQFWIYGGSPQLGADFMDFNNINNNKNKSVIYYSTIEEHYSEEEINSLYQPKGFNGKVLTPLLNGATFALSFKLEKQPITVMEYSFNSLFNSAWNEKFPSLKIEEEWPELEDLNIDVFNILEKELTTLTSGTQIGGYGHFTQWDPRSDEYLNDYNILLLQIDTDYGANEPSIMWGDEGIGNFFIQEDKLKQLDFSSVLYSWDCF</sequence>
<dbReference type="InterPro" id="IPR015315">
    <property type="entry name" value="DUF1963"/>
</dbReference>
<dbReference type="AlphaFoldDB" id="A0A2N6SFY8"/>
<reference evidence="1 2" key="1">
    <citation type="submission" date="2017-09" db="EMBL/GenBank/DDBJ databases">
        <title>Bacterial strain isolated from the female urinary microbiota.</title>
        <authorList>
            <person name="Thomas-White K."/>
            <person name="Kumar N."/>
            <person name="Forster S."/>
            <person name="Putonti C."/>
            <person name="Lawley T."/>
            <person name="Wolfe A.J."/>
        </authorList>
    </citation>
    <scope>NUCLEOTIDE SEQUENCE [LARGE SCALE GENOMIC DNA]</scope>
    <source>
        <strain evidence="1 2">UMB0186</strain>
    </source>
</reference>
<dbReference type="STRING" id="84135.GCA_001052115_00477"/>
<dbReference type="OrthoDB" id="8856529at2"/>
<dbReference type="Gene3D" id="2.30.320.10">
    <property type="entry name" value="YwqG-like"/>
    <property type="match status" value="1"/>
</dbReference>
<protein>
    <submittedName>
        <fullName evidence="1">DUF1963 domain-containing protein</fullName>
    </submittedName>
</protein>
<dbReference type="RefSeq" id="WP_102189543.1">
    <property type="nucleotide sequence ID" value="NZ_PNGT01000002.1"/>
</dbReference>
<evidence type="ECO:0000313" key="1">
    <source>
        <dbReference type="EMBL" id="PMC52841.1"/>
    </source>
</evidence>
<comment type="caution">
    <text evidence="1">The sequence shown here is derived from an EMBL/GenBank/DDBJ whole genome shotgun (WGS) entry which is preliminary data.</text>
</comment>
<dbReference type="EMBL" id="PNGT01000002">
    <property type="protein sequence ID" value="PMC52841.1"/>
    <property type="molecule type" value="Genomic_DNA"/>
</dbReference>
<dbReference type="InterPro" id="IPR035948">
    <property type="entry name" value="YwqG-like_sf"/>
</dbReference>
<evidence type="ECO:0000313" key="2">
    <source>
        <dbReference type="Proteomes" id="UP000235670"/>
    </source>
</evidence>
<gene>
    <name evidence="1" type="ORF">CJ218_02815</name>
</gene>
<dbReference type="Pfam" id="PF09234">
    <property type="entry name" value="DUF1963"/>
    <property type="match status" value="1"/>
</dbReference>
<dbReference type="PANTHER" id="PTHR36436">
    <property type="entry name" value="SLL5081 PROTEIN"/>
    <property type="match status" value="1"/>
</dbReference>
<proteinExistence type="predicted"/>